<dbReference type="CDD" id="cd11534">
    <property type="entry name" value="NTP-PPase_HisIE_like"/>
    <property type="match status" value="1"/>
</dbReference>
<dbReference type="OrthoDB" id="9795769at2"/>
<dbReference type="PANTHER" id="PTHR42945:SF9">
    <property type="entry name" value="HISTIDINE BIOSYNTHESIS BIFUNCTIONAL PROTEIN HISIE"/>
    <property type="match status" value="1"/>
</dbReference>
<dbReference type="Gene3D" id="1.10.287.1080">
    <property type="entry name" value="MazG-like"/>
    <property type="match status" value="1"/>
</dbReference>
<dbReference type="InterPro" id="IPR021130">
    <property type="entry name" value="PRib-ATP_PPHydrolase-like"/>
</dbReference>
<comment type="subcellular location">
    <subcellularLocation>
        <location evidence="2 10">Cytoplasm</location>
    </subcellularLocation>
</comment>
<evidence type="ECO:0000256" key="5">
    <source>
        <dbReference type="ARBA" id="ARBA00022605"/>
    </source>
</evidence>
<dbReference type="GO" id="GO:0005737">
    <property type="term" value="C:cytoplasm"/>
    <property type="evidence" value="ECO:0007669"/>
    <property type="project" value="UniProtKB-SubCell"/>
</dbReference>
<comment type="pathway">
    <text evidence="3 10">Amino-acid biosynthesis; L-histidine biosynthesis; L-histidine from 5-phospho-alpha-D-ribose 1-diphosphate: step 2/9.</text>
</comment>
<evidence type="ECO:0000256" key="7">
    <source>
        <dbReference type="ARBA" id="ARBA00022801"/>
    </source>
</evidence>
<dbReference type="Pfam" id="PF01503">
    <property type="entry name" value="PRA-PH"/>
    <property type="match status" value="1"/>
</dbReference>
<keyword evidence="9 10" id="KW-0368">Histidine biosynthesis</keyword>
<dbReference type="EC" id="3.6.1.31" evidence="10"/>
<accession>A0A1U7NDA0</accession>
<evidence type="ECO:0000256" key="9">
    <source>
        <dbReference type="ARBA" id="ARBA00023102"/>
    </source>
</evidence>
<dbReference type="HAMAP" id="MF_01020">
    <property type="entry name" value="HisE"/>
    <property type="match status" value="1"/>
</dbReference>
<dbReference type="GO" id="GO:0004636">
    <property type="term" value="F:phosphoribosyl-ATP diphosphatase activity"/>
    <property type="evidence" value="ECO:0007669"/>
    <property type="project" value="UniProtKB-UniRule"/>
</dbReference>
<evidence type="ECO:0000256" key="4">
    <source>
        <dbReference type="ARBA" id="ARBA00022490"/>
    </source>
</evidence>
<evidence type="ECO:0000313" key="12">
    <source>
        <dbReference type="EMBL" id="OLU36939.1"/>
    </source>
</evidence>
<sequence>MENEFAVLYETVMDRKLNPEEGSYTSYLYSKGEEKILKKVGEECTEVIIASLSQSKEDLVNELGDLFYHVMVLMAQKEVSLQEVEAELAKRSNKKHNLKAERKPVTNY</sequence>
<keyword evidence="5 10" id="KW-0028">Amino-acid biosynthesis</keyword>
<keyword evidence="11" id="KW-0175">Coiled coil</keyword>
<dbReference type="UniPathway" id="UPA00031">
    <property type="reaction ID" value="UER00007"/>
</dbReference>
<comment type="caution">
    <text evidence="12">The sequence shown here is derived from an EMBL/GenBank/DDBJ whole genome shotgun (WGS) entry which is preliminary data.</text>
</comment>
<organism evidence="12 13">
    <name type="scientific">Ileibacterium valens</name>
    <dbReference type="NCBI Taxonomy" id="1862668"/>
    <lineage>
        <taxon>Bacteria</taxon>
        <taxon>Bacillati</taxon>
        <taxon>Bacillota</taxon>
        <taxon>Erysipelotrichia</taxon>
        <taxon>Erysipelotrichales</taxon>
        <taxon>Erysipelotrichaceae</taxon>
        <taxon>Ileibacterium</taxon>
    </lineage>
</organism>
<comment type="similarity">
    <text evidence="10">Belongs to the PRA-PH family.</text>
</comment>
<evidence type="ECO:0000256" key="2">
    <source>
        <dbReference type="ARBA" id="ARBA00004496"/>
    </source>
</evidence>
<evidence type="ECO:0000256" key="10">
    <source>
        <dbReference type="HAMAP-Rule" id="MF_01020"/>
    </source>
</evidence>
<name>A0A1U7NDA0_9FIRM</name>
<dbReference type="GO" id="GO:0005524">
    <property type="term" value="F:ATP binding"/>
    <property type="evidence" value="ECO:0007669"/>
    <property type="project" value="UniProtKB-KW"/>
</dbReference>
<protein>
    <recommendedName>
        <fullName evidence="10">Phosphoribosyl-ATP pyrophosphatase</fullName>
        <shortName evidence="10">PRA-PH</shortName>
        <ecNumber evidence="10">3.6.1.31</ecNumber>
    </recommendedName>
</protein>
<dbReference type="Proteomes" id="UP000186341">
    <property type="component" value="Unassembled WGS sequence"/>
</dbReference>
<evidence type="ECO:0000256" key="11">
    <source>
        <dbReference type="SAM" id="Coils"/>
    </source>
</evidence>
<keyword evidence="4 10" id="KW-0963">Cytoplasm</keyword>
<evidence type="ECO:0000313" key="13">
    <source>
        <dbReference type="Proteomes" id="UP000186341"/>
    </source>
</evidence>
<dbReference type="PANTHER" id="PTHR42945">
    <property type="entry name" value="HISTIDINE BIOSYNTHESIS BIFUNCTIONAL PROTEIN"/>
    <property type="match status" value="1"/>
</dbReference>
<evidence type="ECO:0000256" key="6">
    <source>
        <dbReference type="ARBA" id="ARBA00022741"/>
    </source>
</evidence>
<keyword evidence="7 10" id="KW-0378">Hydrolase</keyword>
<evidence type="ECO:0000256" key="8">
    <source>
        <dbReference type="ARBA" id="ARBA00022840"/>
    </source>
</evidence>
<keyword evidence="8 10" id="KW-0067">ATP-binding</keyword>
<dbReference type="AlphaFoldDB" id="A0A1U7NDA0"/>
<dbReference type="InterPro" id="IPR008179">
    <property type="entry name" value="HisE"/>
</dbReference>
<dbReference type="NCBIfam" id="TIGR03188">
    <property type="entry name" value="histidine_hisI"/>
    <property type="match status" value="1"/>
</dbReference>
<evidence type="ECO:0000256" key="3">
    <source>
        <dbReference type="ARBA" id="ARBA00005204"/>
    </source>
</evidence>
<gene>
    <name evidence="10" type="primary">hisE</name>
    <name evidence="12" type="ORF">BO222_11455</name>
</gene>
<comment type="catalytic activity">
    <reaction evidence="1 10">
        <text>1-(5-phospho-beta-D-ribosyl)-ATP + H2O = 1-(5-phospho-beta-D-ribosyl)-5'-AMP + diphosphate + H(+)</text>
        <dbReference type="Rhea" id="RHEA:22828"/>
        <dbReference type="ChEBI" id="CHEBI:15377"/>
        <dbReference type="ChEBI" id="CHEBI:15378"/>
        <dbReference type="ChEBI" id="CHEBI:33019"/>
        <dbReference type="ChEBI" id="CHEBI:59457"/>
        <dbReference type="ChEBI" id="CHEBI:73183"/>
        <dbReference type="EC" id="3.6.1.31"/>
    </reaction>
</comment>
<dbReference type="EMBL" id="MPJW01000244">
    <property type="protein sequence ID" value="OLU36939.1"/>
    <property type="molecule type" value="Genomic_DNA"/>
</dbReference>
<keyword evidence="13" id="KW-1185">Reference proteome</keyword>
<dbReference type="GeneID" id="82203751"/>
<dbReference type="SUPFAM" id="SSF101386">
    <property type="entry name" value="all-alpha NTP pyrophosphatases"/>
    <property type="match status" value="1"/>
</dbReference>
<reference evidence="12 13" key="1">
    <citation type="submission" date="2016-11" db="EMBL/GenBank/DDBJ databases">
        <title>Description of two novel members of the family Erysipelotrichaceae: Ileibacterium lipovorans gen. nov., sp. nov. and Dubosiella newyorkensis, gen. nov., sp. nov.</title>
        <authorList>
            <person name="Cox L.M."/>
            <person name="Sohn J."/>
            <person name="Tyrrell K.L."/>
            <person name="Citron D.M."/>
            <person name="Lawson P.A."/>
            <person name="Patel N.B."/>
            <person name="Iizumi T."/>
            <person name="Perez-Perez G.I."/>
            <person name="Goldstein E.J."/>
            <person name="Blaser M.J."/>
        </authorList>
    </citation>
    <scope>NUCLEOTIDE SEQUENCE [LARGE SCALE GENOMIC DNA]</scope>
    <source>
        <strain evidence="12 13">NYU-BL-A3</strain>
    </source>
</reference>
<feature type="coiled-coil region" evidence="11">
    <location>
        <begin position="74"/>
        <end position="101"/>
    </location>
</feature>
<proteinExistence type="inferred from homology"/>
<keyword evidence="6 10" id="KW-0547">Nucleotide-binding</keyword>
<dbReference type="GO" id="GO:0000105">
    <property type="term" value="P:L-histidine biosynthetic process"/>
    <property type="evidence" value="ECO:0007669"/>
    <property type="project" value="UniProtKB-UniRule"/>
</dbReference>
<evidence type="ECO:0000256" key="1">
    <source>
        <dbReference type="ARBA" id="ARBA00001460"/>
    </source>
</evidence>
<dbReference type="RefSeq" id="WP_075820914.1">
    <property type="nucleotide sequence ID" value="NZ_CAJUTZ010000028.1"/>
</dbReference>